<keyword evidence="4" id="KW-1185">Reference proteome</keyword>
<dbReference type="InterPro" id="IPR051477">
    <property type="entry name" value="Expansin_CellWall"/>
</dbReference>
<dbReference type="EMBL" id="CP119936">
    <property type="protein sequence ID" value="WFD03156.1"/>
    <property type="molecule type" value="Genomic_DNA"/>
</dbReference>
<proteinExistence type="predicted"/>
<accession>A0AAF0IWL4</accession>
<reference evidence="3" key="1">
    <citation type="submission" date="2023-03" db="EMBL/GenBank/DDBJ databases">
        <title>Mating type loci evolution in Malassezia.</title>
        <authorList>
            <person name="Coelho M.A."/>
        </authorList>
    </citation>
    <scope>NUCLEOTIDE SEQUENCE</scope>
    <source>
        <strain evidence="3">CBS 7876</strain>
    </source>
</reference>
<dbReference type="Gene3D" id="2.40.40.10">
    <property type="entry name" value="RlpA-like domain"/>
    <property type="match status" value="1"/>
</dbReference>
<evidence type="ECO:0000256" key="2">
    <source>
        <dbReference type="SAM" id="SignalP"/>
    </source>
</evidence>
<protein>
    <recommendedName>
        <fullName evidence="5">RlpA-like protein double-psi beta-barrel domain-containing protein</fullName>
    </recommendedName>
</protein>
<evidence type="ECO:0000313" key="4">
    <source>
        <dbReference type="Proteomes" id="UP001214603"/>
    </source>
</evidence>
<dbReference type="SUPFAM" id="SSF50685">
    <property type="entry name" value="Barwin-like endoglucanases"/>
    <property type="match status" value="1"/>
</dbReference>
<dbReference type="Proteomes" id="UP001214603">
    <property type="component" value="Chromosome 3"/>
</dbReference>
<dbReference type="AlphaFoldDB" id="A0AAF0IWL4"/>
<feature type="signal peptide" evidence="2">
    <location>
        <begin position="1"/>
        <end position="20"/>
    </location>
</feature>
<name>A0AAF0IWL4_9BASI</name>
<keyword evidence="1 2" id="KW-0732">Signal</keyword>
<organism evidence="3 4">
    <name type="scientific">Malassezia obtusa</name>
    <dbReference type="NCBI Taxonomy" id="76774"/>
    <lineage>
        <taxon>Eukaryota</taxon>
        <taxon>Fungi</taxon>
        <taxon>Dikarya</taxon>
        <taxon>Basidiomycota</taxon>
        <taxon>Ustilaginomycotina</taxon>
        <taxon>Malasseziomycetes</taxon>
        <taxon>Malasseziales</taxon>
        <taxon>Malasseziaceae</taxon>
        <taxon>Malassezia</taxon>
    </lineage>
</organism>
<evidence type="ECO:0000256" key="1">
    <source>
        <dbReference type="ARBA" id="ARBA00022729"/>
    </source>
</evidence>
<dbReference type="CDD" id="cd22191">
    <property type="entry name" value="DPBB_RlpA_EXP_N-like"/>
    <property type="match status" value="1"/>
</dbReference>
<gene>
    <name evidence="3" type="ORF">MOBT1_001845</name>
</gene>
<dbReference type="PANTHER" id="PTHR31836:SF22">
    <property type="entry name" value="RLPA-LIKE PROTEIN DOUBLE-PSI BETA-BARREL DOMAIN-CONTAINING PROTEIN"/>
    <property type="match status" value="1"/>
</dbReference>
<evidence type="ECO:0000313" key="3">
    <source>
        <dbReference type="EMBL" id="WFD03156.1"/>
    </source>
</evidence>
<dbReference type="PANTHER" id="PTHR31836">
    <property type="match status" value="1"/>
</dbReference>
<evidence type="ECO:0008006" key="5">
    <source>
        <dbReference type="Google" id="ProtNLM"/>
    </source>
</evidence>
<dbReference type="InterPro" id="IPR036908">
    <property type="entry name" value="RlpA-like_sf"/>
</dbReference>
<feature type="chain" id="PRO_5041908254" description="RlpA-like protein double-psi beta-barrel domain-containing protein" evidence="2">
    <location>
        <begin position="21"/>
        <end position="208"/>
    </location>
</feature>
<sequence>MKFAIFALFALVALATVIKAEEKFLDDDGKEIELFDSQVGDDDFEDDVAEKRSLNIRGKSPYGLGARHNSQKVVTSGPEQGDELREDRVRITWYAAHDLKNPACGDETWNPKNSNHIGAVKKTWTNGPQCGQFVRLCNEHTSKCLRIRVVDECEGCSANHVDLTKSAFKKLSTTNTLDEGLTNGLKLYMSKKPNPWDFALYGPIKLRA</sequence>